<feature type="region of interest" description="Disordered" evidence="1">
    <location>
        <begin position="1"/>
        <end position="80"/>
    </location>
</feature>
<evidence type="ECO:0000256" key="1">
    <source>
        <dbReference type="SAM" id="MobiDB-lite"/>
    </source>
</evidence>
<organism evidence="2 3">
    <name type="scientific">Gymnopus androsaceus JB14</name>
    <dbReference type="NCBI Taxonomy" id="1447944"/>
    <lineage>
        <taxon>Eukaryota</taxon>
        <taxon>Fungi</taxon>
        <taxon>Dikarya</taxon>
        <taxon>Basidiomycota</taxon>
        <taxon>Agaricomycotina</taxon>
        <taxon>Agaricomycetes</taxon>
        <taxon>Agaricomycetidae</taxon>
        <taxon>Agaricales</taxon>
        <taxon>Marasmiineae</taxon>
        <taxon>Omphalotaceae</taxon>
        <taxon>Gymnopus</taxon>
    </lineage>
</organism>
<keyword evidence="3" id="KW-1185">Reference proteome</keyword>
<dbReference type="OrthoDB" id="3045408at2759"/>
<reference evidence="2" key="1">
    <citation type="journal article" date="2019" name="Environ. Microbiol.">
        <title>Fungal ecological strategies reflected in gene transcription - a case study of two litter decomposers.</title>
        <authorList>
            <person name="Barbi F."/>
            <person name="Kohler A."/>
            <person name="Barry K."/>
            <person name="Baskaran P."/>
            <person name="Daum C."/>
            <person name="Fauchery L."/>
            <person name="Ihrmark K."/>
            <person name="Kuo A."/>
            <person name="LaButti K."/>
            <person name="Lipzen A."/>
            <person name="Morin E."/>
            <person name="Grigoriev I.V."/>
            <person name="Henrissat B."/>
            <person name="Lindahl B."/>
            <person name="Martin F."/>
        </authorList>
    </citation>
    <scope>NUCLEOTIDE SEQUENCE</scope>
    <source>
        <strain evidence="2">JB14</strain>
    </source>
</reference>
<protein>
    <submittedName>
        <fullName evidence="2">Uncharacterized protein</fullName>
    </submittedName>
</protein>
<dbReference type="AlphaFoldDB" id="A0A6A4H4D1"/>
<dbReference type="EMBL" id="ML769582">
    <property type="protein sequence ID" value="KAE9393032.1"/>
    <property type="molecule type" value="Genomic_DNA"/>
</dbReference>
<feature type="compositionally biased region" description="Acidic residues" evidence="1">
    <location>
        <begin position="473"/>
        <end position="489"/>
    </location>
</feature>
<sequence>MPSSSLFQMKQKRNRDQVDDDLDSGDETTTPSPRSKKPRKNTSSSQPRTPKSSPSKTPGSSSSKAKSSGSGSSPSKKDPFHVSKKYLKTKDDETILNFKFCIELHAHLLTGCFKSEELPTLPTPDEIEQLESKFMSTTNPYDVLQQKMSSINSKDRTLTKKFRQLRADCALAAGGTYASKIAFVPEHSIRVIFGLLKASGIEEWKPDILSSTPDSLYNQLHQHVFNKTLETTIINFGYRHLEVSFHHLENTFLLNKLYHNYVFSYWRILCKKEATETGAVEKALMKNKVYKRRIDRCKLRKEFQVKRAWPTRAQHLISEPSCHSDDENAPDGTLYILSMPRRSNKATTFIRGVEDFFDTTNKLIKRRNAYKRISRVSHPARKATELEGLPSPKVALDWHDPDSFNQLPACIRALYVDAPIALPLESVMAESDGWKDLKMSDKEFMDKYGNAVRALYQFPSEEEIYAMEHGALDEDSEAEEDNGYDSDDEDGKHGNGDEDDVDMEEDEEDMEEDEENMGEDEDAAMEEEEAAEENGGAGGPEQMDDN</sequence>
<dbReference type="Proteomes" id="UP000799118">
    <property type="component" value="Unassembled WGS sequence"/>
</dbReference>
<gene>
    <name evidence="2" type="ORF">BT96DRAFT_944218</name>
</gene>
<feature type="region of interest" description="Disordered" evidence="1">
    <location>
        <begin position="473"/>
        <end position="546"/>
    </location>
</feature>
<feature type="compositionally biased region" description="Low complexity" evidence="1">
    <location>
        <begin position="42"/>
        <end position="74"/>
    </location>
</feature>
<feature type="compositionally biased region" description="Acidic residues" evidence="1">
    <location>
        <begin position="497"/>
        <end position="532"/>
    </location>
</feature>
<accession>A0A6A4H4D1</accession>
<proteinExistence type="predicted"/>
<evidence type="ECO:0000313" key="3">
    <source>
        <dbReference type="Proteomes" id="UP000799118"/>
    </source>
</evidence>
<name>A0A6A4H4D1_9AGAR</name>
<evidence type="ECO:0000313" key="2">
    <source>
        <dbReference type="EMBL" id="KAE9393032.1"/>
    </source>
</evidence>